<evidence type="ECO:0000313" key="8">
    <source>
        <dbReference type="RefSeq" id="XP_022290495.1"/>
    </source>
</evidence>
<dbReference type="RefSeq" id="XP_022290495.1">
    <property type="nucleotide sequence ID" value="XM_022434787.1"/>
</dbReference>
<keyword evidence="5" id="KW-0732">Signal</keyword>
<dbReference type="GO" id="GO:0005576">
    <property type="term" value="C:extracellular region"/>
    <property type="evidence" value="ECO:0007669"/>
    <property type="project" value="UniProtKB-SubCell"/>
</dbReference>
<dbReference type="Pfam" id="PF00007">
    <property type="entry name" value="Cys_knot"/>
    <property type="match status" value="1"/>
</dbReference>
<sequence>MNIPLYATVLAIIALGLVKSQCLRHYAIYTVRYGNCQPRRILVRACKGGCFTHARPSQTSPTEMMHFCQCCQQDDVIRVRTFLRCPSGGSSRRYRTVPFPVTMAESCTCRPCSILPNTIIPSEGKILHRSIRDINATLNFT</sequence>
<dbReference type="InterPro" id="IPR006208">
    <property type="entry name" value="Glyco_hormone_CN"/>
</dbReference>
<evidence type="ECO:0000256" key="2">
    <source>
        <dbReference type="ARBA" id="ARBA00022525"/>
    </source>
</evidence>
<dbReference type="InterPro" id="IPR029034">
    <property type="entry name" value="Cystine-knot_cytokine"/>
</dbReference>
<feature type="disulfide bond" evidence="4">
    <location>
        <begin position="36"/>
        <end position="85"/>
    </location>
</feature>
<feature type="chain" id="PRO_5034188831" evidence="5">
    <location>
        <begin position="21"/>
        <end position="141"/>
    </location>
</feature>
<evidence type="ECO:0000256" key="5">
    <source>
        <dbReference type="SAM" id="SignalP"/>
    </source>
</evidence>
<dbReference type="SMART" id="SM00041">
    <property type="entry name" value="CT"/>
    <property type="match status" value="1"/>
</dbReference>
<feature type="domain" description="CTCK" evidence="6">
    <location>
        <begin position="22"/>
        <end position="113"/>
    </location>
</feature>
<proteinExistence type="predicted"/>
<reference evidence="8" key="1">
    <citation type="submission" date="2025-08" db="UniProtKB">
        <authorList>
            <consortium name="RefSeq"/>
        </authorList>
    </citation>
    <scope>IDENTIFICATION</scope>
    <source>
        <tissue evidence="8">Whole sample</tissue>
    </source>
</reference>
<evidence type="ECO:0000256" key="4">
    <source>
        <dbReference type="PROSITE-ProRule" id="PRU00039"/>
    </source>
</evidence>
<comment type="caution">
    <text evidence="4">Lacks conserved residue(s) required for the propagation of feature annotation.</text>
</comment>
<dbReference type="AlphaFoldDB" id="A0A8B8AH41"/>
<dbReference type="KEGG" id="cvn:111102137"/>
<name>A0A8B8AH41_CRAVI</name>
<comment type="subcellular location">
    <subcellularLocation>
        <location evidence="1">Secreted</location>
    </subcellularLocation>
</comment>
<dbReference type="PROSITE" id="PS01225">
    <property type="entry name" value="CTCK_2"/>
    <property type="match status" value="1"/>
</dbReference>
<protein>
    <submittedName>
        <fullName evidence="8">Bursicon-like</fullName>
    </submittedName>
</protein>
<evidence type="ECO:0000313" key="7">
    <source>
        <dbReference type="Proteomes" id="UP000694844"/>
    </source>
</evidence>
<gene>
    <name evidence="8" type="primary">LOC111102137</name>
</gene>
<keyword evidence="3 4" id="KW-1015">Disulfide bond</keyword>
<dbReference type="Gene3D" id="2.10.90.10">
    <property type="entry name" value="Cystine-knot cytokines"/>
    <property type="match status" value="1"/>
</dbReference>
<organism evidence="7 8">
    <name type="scientific">Crassostrea virginica</name>
    <name type="common">Eastern oyster</name>
    <dbReference type="NCBI Taxonomy" id="6565"/>
    <lineage>
        <taxon>Eukaryota</taxon>
        <taxon>Metazoa</taxon>
        <taxon>Spiralia</taxon>
        <taxon>Lophotrochozoa</taxon>
        <taxon>Mollusca</taxon>
        <taxon>Bivalvia</taxon>
        <taxon>Autobranchia</taxon>
        <taxon>Pteriomorphia</taxon>
        <taxon>Ostreida</taxon>
        <taxon>Ostreoidea</taxon>
        <taxon>Ostreidae</taxon>
        <taxon>Crassostrea</taxon>
    </lineage>
</organism>
<feature type="signal peptide" evidence="5">
    <location>
        <begin position="1"/>
        <end position="20"/>
    </location>
</feature>
<evidence type="ECO:0000256" key="3">
    <source>
        <dbReference type="ARBA" id="ARBA00023157"/>
    </source>
</evidence>
<evidence type="ECO:0000259" key="6">
    <source>
        <dbReference type="PROSITE" id="PS01225"/>
    </source>
</evidence>
<evidence type="ECO:0000256" key="1">
    <source>
        <dbReference type="ARBA" id="ARBA00004613"/>
    </source>
</evidence>
<dbReference type="GeneID" id="111102137"/>
<dbReference type="Proteomes" id="UP000694844">
    <property type="component" value="Chromosome 6"/>
</dbReference>
<dbReference type="InterPro" id="IPR006207">
    <property type="entry name" value="Cys_knot_C"/>
</dbReference>
<keyword evidence="7" id="KW-1185">Reference proteome</keyword>
<keyword evidence="2" id="KW-0964">Secreted</keyword>
<dbReference type="OrthoDB" id="6042322at2759"/>
<accession>A0A8B8AH41</accession>